<dbReference type="AlphaFoldDB" id="A0A4U8YMI6"/>
<dbReference type="InterPro" id="IPR012334">
    <property type="entry name" value="Pectin_lyas_fold"/>
</dbReference>
<dbReference type="InterPro" id="IPR022225">
    <property type="entry name" value="Phage_tail_fibre_N"/>
</dbReference>
<accession>A0A4U8YMI6</accession>
<proteinExistence type="predicted"/>
<dbReference type="Gene3D" id="2.160.20.10">
    <property type="entry name" value="Single-stranded right-handed beta-helix, Pectin lyase-like"/>
    <property type="match status" value="1"/>
</dbReference>
<dbReference type="Pfam" id="PF12571">
    <property type="entry name" value="Phage_tail_fib"/>
    <property type="match status" value="1"/>
</dbReference>
<dbReference type="RefSeq" id="WP_180139758.1">
    <property type="nucleotide sequence ID" value="NZ_CAADHO010000003.1"/>
</dbReference>
<organism evidence="2 3">
    <name type="scientific">Desulfoluna butyratoxydans</name>
    <dbReference type="NCBI Taxonomy" id="231438"/>
    <lineage>
        <taxon>Bacteria</taxon>
        <taxon>Pseudomonadati</taxon>
        <taxon>Thermodesulfobacteriota</taxon>
        <taxon>Desulfobacteria</taxon>
        <taxon>Desulfobacterales</taxon>
        <taxon>Desulfolunaceae</taxon>
        <taxon>Desulfoluna</taxon>
    </lineage>
</organism>
<evidence type="ECO:0000313" key="3">
    <source>
        <dbReference type="Proteomes" id="UP000507962"/>
    </source>
</evidence>
<dbReference type="PANTHER" id="PTHR35191:SF1">
    <property type="entry name" value="PROPHAGE SIDE TAIL FIBER PROTEIN HOMOLOG STFQ-RELATED"/>
    <property type="match status" value="1"/>
</dbReference>
<name>A0A4U8YMI6_9BACT</name>
<protein>
    <submittedName>
        <fullName evidence="2">Phage tail fibre protein</fullName>
    </submittedName>
</protein>
<gene>
    <name evidence="2" type="ORF">MSL71_20280</name>
</gene>
<evidence type="ECO:0000259" key="1">
    <source>
        <dbReference type="Pfam" id="PF12571"/>
    </source>
</evidence>
<evidence type="ECO:0000313" key="2">
    <source>
        <dbReference type="EMBL" id="VFQ44379.1"/>
    </source>
</evidence>
<reference evidence="2 3" key="1">
    <citation type="submission" date="2019-03" db="EMBL/GenBank/DDBJ databases">
        <authorList>
            <person name="Nijsse B."/>
        </authorList>
    </citation>
    <scope>NUCLEOTIDE SEQUENCE [LARGE SCALE GENOMIC DNA]</scope>
    <source>
        <strain evidence="2">Desulfoluna butyratoxydans MSL71</strain>
    </source>
</reference>
<sequence>MPDVPLTEQQYGGLLTLAGQHAEANAKVTKEPVDIVAIVIGDGGGQYVIPNEAQTELVNQLGAPYPVNVVEVRGDADTSPVLHVETVIPAEIGGITVREIGGISSKGVLVAVANCPPNYKPMPSQNAPKRLPIRMNFAITSDMAWNATLNDDLIFASREWAAVQIAKDLGLVIDAENASVLKGSWYVSNGPNILNHGITSGMNYEAGNLRKTCDGLVGKSGRMVLPTGMYDLGGETVDTPPGVAVTIRPGVIIKNGTLNINGALHAGLYHWIDTSTVINLAPNFLTEIYPQWFGPIGSSVDSSLAINAAIAMCVRHGGGDVKLTSGSINIDNSIYISSGNQQPVTLSGVGADRNHMDLGTAITTSTVLEMIQIESPSYYARLRDFSLKNNLSRETNITVGIKAINGGDGYVARADFCHIAFKNLFYGIDMSGDGNFNYADGMTFENLKFETVNRCIKTKHTEGSTINRIIAEPFVDYVFYLYQGSAQLITNVIARGVSGGLDNGRAIFAIVIGTESDGLVRGHSTEFNGIHLETVNALAYIGAPYVTFKNVHYHNISPEDYPRDNMVTFLHPGSSHPFNCTLENIWTRFVGGRAAGTKDLYALPSPGTSINIVEQTVISNFARVGGLRLIGWEPESIGGNITLTEKASTMGSDADDVPALRRHLNQLMSDLRASGVMGLVQHCDNGNDYSNWHFTGGGGSNTTGIYITGADGSADLPLTGIPEARHMTIVFKVETNALAKESLRIGQSSISGTSLEVFQDLPEDGEYFKYSFVTSPSITSERIDIRLAPGETGSITIADVMLFDGDQTDNPRITKYIEHGHTQRSYTTYNSDYPKPY</sequence>
<dbReference type="EMBL" id="CAADHO010000003">
    <property type="protein sequence ID" value="VFQ44379.1"/>
    <property type="molecule type" value="Genomic_DNA"/>
</dbReference>
<dbReference type="InterPro" id="IPR051934">
    <property type="entry name" value="Phage_Tail_Fiber_Structural"/>
</dbReference>
<dbReference type="Proteomes" id="UP000507962">
    <property type="component" value="Unassembled WGS sequence"/>
</dbReference>
<dbReference type="InterPro" id="IPR011050">
    <property type="entry name" value="Pectin_lyase_fold/virulence"/>
</dbReference>
<dbReference type="PANTHER" id="PTHR35191">
    <property type="entry name" value="PROPHAGE SIDE TAIL FIBER PROTEIN HOMOLOG STFQ-RELATED"/>
    <property type="match status" value="1"/>
</dbReference>
<feature type="domain" description="Phage tail fibre protein N-terminal" evidence="1">
    <location>
        <begin position="8"/>
        <end position="142"/>
    </location>
</feature>
<dbReference type="SUPFAM" id="SSF51126">
    <property type="entry name" value="Pectin lyase-like"/>
    <property type="match status" value="1"/>
</dbReference>
<keyword evidence="3" id="KW-1185">Reference proteome</keyword>